<evidence type="ECO:0000313" key="2">
    <source>
        <dbReference type="Proteomes" id="UP000320496"/>
    </source>
</evidence>
<dbReference type="OrthoDB" id="208663at2"/>
<sequence>MFGYLQDRLATVRLRARYQRLVHERLCRLAEAAGPQPVSDDPGRWLLAGDGRMPLSEPERTDARTRARRFVAENPHARNILRLLEAYVTGPGLKLAHQFHQPATHDAMDADNRPDSLAARADELWSTFLAQNQRHYSHREHARRVWRDGEAFLRMFAGPEWPPAVRFIDPEAIGPTAEHPDSLGILTAREDVETPVAYLLIEPASGKLRERLGAPVVLHTRIGVDSNQKRGLTTFAPLLDTLESFDKWVETEILARKLQSSIVLWRKIQGSPQQAAAAADGLADGTGSSAGGRRERVQPGTILTTNHATEIQFLQPNTNFGDAVPLGRMLLLATAAGAGLPEFMLTSDASNANFASTMVAEGPAVKHFQAEQQFFAAEFTRLWKWVMSEAVVRRLLPADFFDRVEPNWSFPQLVNRDRPRERMADVRLVETGILSRAEIARRDGVDPMLMRTEIDTENTLR</sequence>
<dbReference type="GO" id="GO:0019068">
    <property type="term" value="P:virion assembly"/>
    <property type="evidence" value="ECO:0007669"/>
    <property type="project" value="InterPro"/>
</dbReference>
<reference evidence="1 2" key="1">
    <citation type="submission" date="2019-02" db="EMBL/GenBank/DDBJ databases">
        <title>Deep-cultivation of Planctomycetes and their phenomic and genomic characterization uncovers novel biology.</title>
        <authorList>
            <person name="Wiegand S."/>
            <person name="Jogler M."/>
            <person name="Boedeker C."/>
            <person name="Pinto D."/>
            <person name="Vollmers J."/>
            <person name="Rivas-Marin E."/>
            <person name="Kohn T."/>
            <person name="Peeters S.H."/>
            <person name="Heuer A."/>
            <person name="Rast P."/>
            <person name="Oberbeckmann S."/>
            <person name="Bunk B."/>
            <person name="Jeske O."/>
            <person name="Meyerdierks A."/>
            <person name="Storesund J.E."/>
            <person name="Kallscheuer N."/>
            <person name="Luecker S."/>
            <person name="Lage O.M."/>
            <person name="Pohl T."/>
            <person name="Merkel B.J."/>
            <person name="Hornburger P."/>
            <person name="Mueller R.-W."/>
            <person name="Bruemmer F."/>
            <person name="Labrenz M."/>
            <person name="Spormann A.M."/>
            <person name="Op den Camp H."/>
            <person name="Overmann J."/>
            <person name="Amann R."/>
            <person name="Jetten M.S.M."/>
            <person name="Mascher T."/>
            <person name="Medema M.H."/>
            <person name="Devos D.P."/>
            <person name="Kaster A.-K."/>
            <person name="Ovreas L."/>
            <person name="Rohde M."/>
            <person name="Galperin M.Y."/>
            <person name="Jogler C."/>
        </authorList>
    </citation>
    <scope>NUCLEOTIDE SEQUENCE [LARGE SCALE GENOMIC DNA]</scope>
    <source>
        <strain evidence="1 2">Mal4</strain>
    </source>
</reference>
<dbReference type="Pfam" id="PF05136">
    <property type="entry name" value="Phage_portal_2"/>
    <property type="match status" value="1"/>
</dbReference>
<dbReference type="AlphaFoldDB" id="A0A517ZF38"/>
<dbReference type="RefSeq" id="WP_145372267.1">
    <property type="nucleotide sequence ID" value="NZ_CP036275.1"/>
</dbReference>
<gene>
    <name evidence="1" type="ORF">Mal4_54070</name>
</gene>
<dbReference type="GO" id="GO:0005198">
    <property type="term" value="F:structural molecule activity"/>
    <property type="evidence" value="ECO:0007669"/>
    <property type="project" value="InterPro"/>
</dbReference>
<name>A0A517ZF38_9PLAN</name>
<protein>
    <submittedName>
        <fullName evidence="1">Phage portal protein, lambda family</fullName>
    </submittedName>
</protein>
<evidence type="ECO:0000313" key="1">
    <source>
        <dbReference type="EMBL" id="QDU41042.1"/>
    </source>
</evidence>
<dbReference type="Proteomes" id="UP000320496">
    <property type="component" value="Chromosome"/>
</dbReference>
<accession>A0A517ZF38</accession>
<dbReference type="KEGG" id="mri:Mal4_54070"/>
<dbReference type="EMBL" id="CP036275">
    <property type="protein sequence ID" value="QDU41042.1"/>
    <property type="molecule type" value="Genomic_DNA"/>
</dbReference>
<dbReference type="InterPro" id="IPR006429">
    <property type="entry name" value="Phage_lambda_portal"/>
</dbReference>
<organism evidence="1 2">
    <name type="scientific">Maioricimonas rarisocia</name>
    <dbReference type="NCBI Taxonomy" id="2528026"/>
    <lineage>
        <taxon>Bacteria</taxon>
        <taxon>Pseudomonadati</taxon>
        <taxon>Planctomycetota</taxon>
        <taxon>Planctomycetia</taxon>
        <taxon>Planctomycetales</taxon>
        <taxon>Planctomycetaceae</taxon>
        <taxon>Maioricimonas</taxon>
    </lineage>
</organism>
<proteinExistence type="predicted"/>
<keyword evidence="2" id="KW-1185">Reference proteome</keyword>